<feature type="compositionally biased region" description="Basic and acidic residues" evidence="5">
    <location>
        <begin position="1"/>
        <end position="10"/>
    </location>
</feature>
<dbReference type="InterPro" id="IPR003877">
    <property type="entry name" value="SPRY_dom"/>
</dbReference>
<dbReference type="InterPro" id="IPR013083">
    <property type="entry name" value="Znf_RING/FYVE/PHD"/>
</dbReference>
<dbReference type="SMART" id="SM00184">
    <property type="entry name" value="RING"/>
    <property type="match status" value="1"/>
</dbReference>
<dbReference type="PANTHER" id="PTHR13363:SF6">
    <property type="entry name" value="RING FINGER AND SPRY DOMAIN-CONTAINING PROTEIN 1"/>
    <property type="match status" value="1"/>
</dbReference>
<name>A0A9D4IMR5_DREPO</name>
<keyword evidence="3" id="KW-0862">Zinc</keyword>
<dbReference type="InterPro" id="IPR013320">
    <property type="entry name" value="ConA-like_dom_sf"/>
</dbReference>
<dbReference type="AlphaFoldDB" id="A0A9D4IMR5"/>
<evidence type="ECO:0000313" key="8">
    <source>
        <dbReference type="EMBL" id="KAH3778564.1"/>
    </source>
</evidence>
<dbReference type="InterPro" id="IPR001841">
    <property type="entry name" value="Znf_RING"/>
</dbReference>
<dbReference type="GO" id="GO:0004842">
    <property type="term" value="F:ubiquitin-protein transferase activity"/>
    <property type="evidence" value="ECO:0007669"/>
    <property type="project" value="InterPro"/>
</dbReference>
<dbReference type="PROSITE" id="PS50089">
    <property type="entry name" value="ZF_RING_2"/>
    <property type="match status" value="1"/>
</dbReference>
<feature type="compositionally biased region" description="Basic and acidic residues" evidence="5">
    <location>
        <begin position="576"/>
        <end position="596"/>
    </location>
</feature>
<keyword evidence="1" id="KW-0479">Metal-binding</keyword>
<dbReference type="InterPro" id="IPR043136">
    <property type="entry name" value="B30.2/SPRY_sf"/>
</dbReference>
<dbReference type="Pfam" id="PF00622">
    <property type="entry name" value="SPRY"/>
    <property type="match status" value="1"/>
</dbReference>
<evidence type="ECO:0000256" key="4">
    <source>
        <dbReference type="PROSITE-ProRule" id="PRU00175"/>
    </source>
</evidence>
<evidence type="ECO:0000256" key="3">
    <source>
        <dbReference type="ARBA" id="ARBA00022833"/>
    </source>
</evidence>
<dbReference type="Gene3D" id="3.30.40.10">
    <property type="entry name" value="Zinc/RING finger domain, C3HC4 (zinc finger)"/>
    <property type="match status" value="1"/>
</dbReference>
<dbReference type="InterPro" id="IPR035774">
    <property type="entry name" value="SPRY_RSPRY1"/>
</dbReference>
<organism evidence="8 9">
    <name type="scientific">Dreissena polymorpha</name>
    <name type="common">Zebra mussel</name>
    <name type="synonym">Mytilus polymorpha</name>
    <dbReference type="NCBI Taxonomy" id="45954"/>
    <lineage>
        <taxon>Eukaryota</taxon>
        <taxon>Metazoa</taxon>
        <taxon>Spiralia</taxon>
        <taxon>Lophotrochozoa</taxon>
        <taxon>Mollusca</taxon>
        <taxon>Bivalvia</taxon>
        <taxon>Autobranchia</taxon>
        <taxon>Heteroconchia</taxon>
        <taxon>Euheterodonta</taxon>
        <taxon>Imparidentia</taxon>
        <taxon>Neoheterodontei</taxon>
        <taxon>Myida</taxon>
        <taxon>Dreissenoidea</taxon>
        <taxon>Dreissenidae</taxon>
        <taxon>Dreissena</taxon>
    </lineage>
</organism>
<evidence type="ECO:0000259" key="7">
    <source>
        <dbReference type="PROSITE" id="PS50188"/>
    </source>
</evidence>
<dbReference type="SMART" id="SM00449">
    <property type="entry name" value="SPRY"/>
    <property type="match status" value="1"/>
</dbReference>
<dbReference type="InterPro" id="IPR045129">
    <property type="entry name" value="RNF123/RKP/RSPRY1"/>
</dbReference>
<evidence type="ECO:0000256" key="1">
    <source>
        <dbReference type="ARBA" id="ARBA00022723"/>
    </source>
</evidence>
<proteinExistence type="predicted"/>
<dbReference type="GO" id="GO:0051603">
    <property type="term" value="P:proteolysis involved in protein catabolic process"/>
    <property type="evidence" value="ECO:0007669"/>
    <property type="project" value="TreeGrafter"/>
</dbReference>
<dbReference type="CDD" id="cd12883">
    <property type="entry name" value="SPRY_RING"/>
    <property type="match status" value="1"/>
</dbReference>
<evidence type="ECO:0000259" key="6">
    <source>
        <dbReference type="PROSITE" id="PS50089"/>
    </source>
</evidence>
<accession>A0A9D4IMR5</accession>
<evidence type="ECO:0008006" key="10">
    <source>
        <dbReference type="Google" id="ProtNLM"/>
    </source>
</evidence>
<dbReference type="Proteomes" id="UP000828390">
    <property type="component" value="Unassembled WGS sequence"/>
</dbReference>
<protein>
    <recommendedName>
        <fullName evidence="10">RING finger and SPRY domain-containing protein 1</fullName>
    </recommendedName>
</protein>
<comment type="caution">
    <text evidence="8">The sequence shown here is derived from an EMBL/GenBank/DDBJ whole genome shotgun (WGS) entry which is preliminary data.</text>
</comment>
<dbReference type="EMBL" id="JAIWYP010000009">
    <property type="protein sequence ID" value="KAH3778564.1"/>
    <property type="molecule type" value="Genomic_DNA"/>
</dbReference>
<evidence type="ECO:0000313" key="9">
    <source>
        <dbReference type="Proteomes" id="UP000828390"/>
    </source>
</evidence>
<dbReference type="SUPFAM" id="SSF57850">
    <property type="entry name" value="RING/U-box"/>
    <property type="match status" value="1"/>
</dbReference>
<dbReference type="GO" id="GO:0005737">
    <property type="term" value="C:cytoplasm"/>
    <property type="evidence" value="ECO:0007669"/>
    <property type="project" value="TreeGrafter"/>
</dbReference>
<sequence length="641" mass="71738">MGSCVCKDKNGSPQVISTSRNTRSPPERASDVEPAGSNSSSGGMMPHSQKKFAMALVLDTLSVIRTLIDNETEPPHAMMTLHKIAETEMGWLDVAQSLILAIPMDAPLGPAVITLLLDECPLPTKEAIVELRRNLGLTKHGPASAYKNLRCQRNMCVLLGCLAEKLAGPNSITLLSQEVLDYLINNLGRTNAYVIILHSIVALEKFSQTSENKVIISKALNDVTPNPLESLEKLWEDGDFLKREVGFCARWSLDNLFTSEVRGYSYEKEDVRNINVMLNSQDVSEYLKIAPNGLEARCDVSSFESVRCTFQVDSGVWYYEVTIVTAGVMQIGWATKDSNFLNHEGYGIGDDEFSIAYDGCRQRIWYSAHSQPHTHPCWKPGDILGLLLEVDNQYIIFSLNGVPLPQERDLFLCARSGFFAAASFMSYQQCEFNFGAKPFRFPPVDHNFKCFNDYGNLPPEEKIIVPRHKRLELIRNFKVLEDACTLCFDNQACLLLEPCGHRGFCNICALQLETCPICRQEIAERKEVYVGPRPHITPSQTSDTNATVDSKRTELLANGYSSKNSGEFMEKRKYFTTGKSDRSSKTESVDEFKPAEEAEIPVTHDISRETNQRDLQGINNKCDSDDEDSNQSSSEDCFDDS</sequence>
<reference evidence="8" key="1">
    <citation type="journal article" date="2019" name="bioRxiv">
        <title>The Genome of the Zebra Mussel, Dreissena polymorpha: A Resource for Invasive Species Research.</title>
        <authorList>
            <person name="McCartney M.A."/>
            <person name="Auch B."/>
            <person name="Kono T."/>
            <person name="Mallez S."/>
            <person name="Zhang Y."/>
            <person name="Obille A."/>
            <person name="Becker A."/>
            <person name="Abrahante J.E."/>
            <person name="Garbe J."/>
            <person name="Badalamenti J.P."/>
            <person name="Herman A."/>
            <person name="Mangelson H."/>
            <person name="Liachko I."/>
            <person name="Sullivan S."/>
            <person name="Sone E.D."/>
            <person name="Koren S."/>
            <person name="Silverstein K.A.T."/>
            <person name="Beckman K.B."/>
            <person name="Gohl D.M."/>
        </authorList>
    </citation>
    <scope>NUCLEOTIDE SEQUENCE</scope>
    <source>
        <strain evidence="8">Duluth1</strain>
        <tissue evidence="8">Whole animal</tissue>
    </source>
</reference>
<evidence type="ECO:0000256" key="5">
    <source>
        <dbReference type="SAM" id="MobiDB-lite"/>
    </source>
</evidence>
<feature type="region of interest" description="Disordered" evidence="5">
    <location>
        <begin position="576"/>
        <end position="641"/>
    </location>
</feature>
<reference evidence="8" key="2">
    <citation type="submission" date="2020-11" db="EMBL/GenBank/DDBJ databases">
        <authorList>
            <person name="McCartney M.A."/>
            <person name="Auch B."/>
            <person name="Kono T."/>
            <person name="Mallez S."/>
            <person name="Becker A."/>
            <person name="Gohl D.M."/>
            <person name="Silverstein K.A.T."/>
            <person name="Koren S."/>
            <person name="Bechman K.B."/>
            <person name="Herman A."/>
            <person name="Abrahante J.E."/>
            <person name="Garbe J."/>
        </authorList>
    </citation>
    <scope>NUCLEOTIDE SEQUENCE</scope>
    <source>
        <strain evidence="8">Duluth1</strain>
        <tissue evidence="8">Whole animal</tissue>
    </source>
</reference>
<feature type="domain" description="RING-type" evidence="6">
    <location>
        <begin position="484"/>
        <end position="519"/>
    </location>
</feature>
<dbReference type="CDD" id="cd16566">
    <property type="entry name" value="RING-HC_RSPRY1"/>
    <property type="match status" value="1"/>
</dbReference>
<evidence type="ECO:0000256" key="2">
    <source>
        <dbReference type="ARBA" id="ARBA00022771"/>
    </source>
</evidence>
<feature type="region of interest" description="Disordered" evidence="5">
    <location>
        <begin position="1"/>
        <end position="46"/>
    </location>
</feature>
<gene>
    <name evidence="8" type="ORF">DPMN_180031</name>
</gene>
<dbReference type="Gene3D" id="2.60.120.920">
    <property type="match status" value="1"/>
</dbReference>
<dbReference type="SUPFAM" id="SSF49899">
    <property type="entry name" value="Concanavalin A-like lectins/glucanases"/>
    <property type="match status" value="1"/>
</dbReference>
<feature type="domain" description="B30.2/SPRY" evidence="7">
    <location>
        <begin position="256"/>
        <end position="439"/>
    </location>
</feature>
<keyword evidence="9" id="KW-1185">Reference proteome</keyword>
<dbReference type="InterPro" id="IPR001870">
    <property type="entry name" value="B30.2/SPRY"/>
</dbReference>
<dbReference type="GO" id="GO:0008270">
    <property type="term" value="F:zinc ion binding"/>
    <property type="evidence" value="ECO:0007669"/>
    <property type="project" value="UniProtKB-KW"/>
</dbReference>
<dbReference type="PROSITE" id="PS50188">
    <property type="entry name" value="B302_SPRY"/>
    <property type="match status" value="1"/>
</dbReference>
<dbReference type="PANTHER" id="PTHR13363">
    <property type="entry name" value="RING FINGER AND SRY DOMAIN-CONTAINING"/>
    <property type="match status" value="1"/>
</dbReference>
<feature type="compositionally biased region" description="Polar residues" evidence="5">
    <location>
        <begin position="11"/>
        <end position="24"/>
    </location>
</feature>
<dbReference type="Pfam" id="PF13920">
    <property type="entry name" value="zf-C3HC4_3"/>
    <property type="match status" value="1"/>
</dbReference>
<keyword evidence="2 4" id="KW-0863">Zinc-finger</keyword>